<dbReference type="EMBL" id="JAMYWD010000010">
    <property type="protein sequence ID" value="KAJ4958583.1"/>
    <property type="molecule type" value="Genomic_DNA"/>
</dbReference>
<evidence type="ECO:0000313" key="2">
    <source>
        <dbReference type="EMBL" id="KAJ4958583.1"/>
    </source>
</evidence>
<name>A0A9Q0H5C5_9MAGN</name>
<evidence type="ECO:0000313" key="3">
    <source>
        <dbReference type="Proteomes" id="UP001141806"/>
    </source>
</evidence>
<comment type="caution">
    <text evidence="2">The sequence shown here is derived from an EMBL/GenBank/DDBJ whole genome shotgun (WGS) entry which is preliminary data.</text>
</comment>
<protein>
    <submittedName>
        <fullName evidence="2">Uncharacterized protein</fullName>
    </submittedName>
</protein>
<dbReference type="AlphaFoldDB" id="A0A9Q0H5C5"/>
<feature type="compositionally biased region" description="Basic and acidic residues" evidence="1">
    <location>
        <begin position="155"/>
        <end position="170"/>
    </location>
</feature>
<keyword evidence="3" id="KW-1185">Reference proteome</keyword>
<sequence>MILEILALTLDDLSNLEYLWDLGLGEQSSYSLSILNSCPCSDHLLFSIFVVDIDIDDILGLVDDDQVPPLAKGTTEAQVFELLVVQDTEARVSRLHAAEASEVPLKADPKRPSGTTPIPPTLSNPITHQEVAEGAEGQEVEGDKGEFGTETQGFEFKHRETKTHHSTEKTTKRKKKKPSEGIGETSCKLFDLLAHLLYSIVILYCH</sequence>
<evidence type="ECO:0000256" key="1">
    <source>
        <dbReference type="SAM" id="MobiDB-lite"/>
    </source>
</evidence>
<organism evidence="2 3">
    <name type="scientific">Protea cynaroides</name>
    <dbReference type="NCBI Taxonomy" id="273540"/>
    <lineage>
        <taxon>Eukaryota</taxon>
        <taxon>Viridiplantae</taxon>
        <taxon>Streptophyta</taxon>
        <taxon>Embryophyta</taxon>
        <taxon>Tracheophyta</taxon>
        <taxon>Spermatophyta</taxon>
        <taxon>Magnoliopsida</taxon>
        <taxon>Proteales</taxon>
        <taxon>Proteaceae</taxon>
        <taxon>Protea</taxon>
    </lineage>
</organism>
<feature type="compositionally biased region" description="Basic and acidic residues" evidence="1">
    <location>
        <begin position="101"/>
        <end position="111"/>
    </location>
</feature>
<reference evidence="2" key="1">
    <citation type="journal article" date="2023" name="Plant J.">
        <title>The genome of the king protea, Protea cynaroides.</title>
        <authorList>
            <person name="Chang J."/>
            <person name="Duong T.A."/>
            <person name="Schoeman C."/>
            <person name="Ma X."/>
            <person name="Roodt D."/>
            <person name="Barker N."/>
            <person name="Li Z."/>
            <person name="Van de Peer Y."/>
            <person name="Mizrachi E."/>
        </authorList>
    </citation>
    <scope>NUCLEOTIDE SEQUENCE</scope>
    <source>
        <tissue evidence="2">Young leaves</tissue>
    </source>
</reference>
<accession>A0A9Q0H5C5</accession>
<proteinExistence type="predicted"/>
<feature type="region of interest" description="Disordered" evidence="1">
    <location>
        <begin position="101"/>
        <end position="182"/>
    </location>
</feature>
<gene>
    <name evidence="2" type="ORF">NE237_025694</name>
</gene>
<dbReference type="Proteomes" id="UP001141806">
    <property type="component" value="Unassembled WGS sequence"/>
</dbReference>